<name>A0ABM7GUH6_9GAMM</name>
<keyword evidence="1" id="KW-0732">Signal</keyword>
<evidence type="ECO:0000313" key="2">
    <source>
        <dbReference type="EMBL" id="BBI54491.1"/>
    </source>
</evidence>
<protein>
    <submittedName>
        <fullName evidence="2">Uncharacterized protein</fullName>
    </submittedName>
</protein>
<sequence length="170" mass="18839">MKFRILTGITGITSALALCAGTASADSTVRFWYHFDNADNPMDALIEEFEEANPDINVEADNIPWNSYYDQLYTSIIGSNAPDAAMVKMFAQPRLIEMGALAPIDDWLAAWEGTADLQDNLLDLVILTANSITCLCNTWCPTFTTVLICSPNLGSRCQLPVKNFARRPRR</sequence>
<evidence type="ECO:0000313" key="3">
    <source>
        <dbReference type="Proteomes" id="UP000289555"/>
    </source>
</evidence>
<feature type="signal peptide" evidence="1">
    <location>
        <begin position="1"/>
        <end position="25"/>
    </location>
</feature>
<dbReference type="Gene3D" id="3.40.190.10">
    <property type="entry name" value="Periplasmic binding protein-like II"/>
    <property type="match status" value="1"/>
</dbReference>
<dbReference type="EMBL" id="AP019416">
    <property type="protein sequence ID" value="BBI54491.1"/>
    <property type="molecule type" value="Genomic_DNA"/>
</dbReference>
<keyword evidence="3" id="KW-1185">Reference proteome</keyword>
<gene>
    <name evidence="2" type="ORF">HORIV_69120</name>
</gene>
<evidence type="ECO:0000256" key="1">
    <source>
        <dbReference type="SAM" id="SignalP"/>
    </source>
</evidence>
<accession>A0ABM7GUH6</accession>
<dbReference type="Proteomes" id="UP000289555">
    <property type="component" value="Chromosome"/>
</dbReference>
<organism evidence="2 3">
    <name type="scientific">Vreelandella olivaria</name>
    <dbReference type="NCBI Taxonomy" id="390919"/>
    <lineage>
        <taxon>Bacteria</taxon>
        <taxon>Pseudomonadati</taxon>
        <taxon>Pseudomonadota</taxon>
        <taxon>Gammaproteobacteria</taxon>
        <taxon>Oceanospirillales</taxon>
        <taxon>Halomonadaceae</taxon>
        <taxon>Vreelandella</taxon>
    </lineage>
</organism>
<proteinExistence type="predicted"/>
<feature type="chain" id="PRO_5045272042" evidence="1">
    <location>
        <begin position="26"/>
        <end position="170"/>
    </location>
</feature>
<dbReference type="InterPro" id="IPR006059">
    <property type="entry name" value="SBP"/>
</dbReference>
<reference evidence="3" key="1">
    <citation type="journal article" date="2019" name="Microbiol. Resour. Announc.">
        <title>Complete Genome Sequence of Halomonas olivaria, a Moderately Halophilic Bacterium Isolated from Olive Processing Effluents, Obtained by Nanopore Sequencing.</title>
        <authorList>
            <person name="Nagata S."/>
            <person name="Ii K.M."/>
            <person name="Tsukimi T."/>
            <person name="Miura M.C."/>
            <person name="Galipon J."/>
            <person name="Arakawa K."/>
        </authorList>
    </citation>
    <scope>NUCLEOTIDE SEQUENCE [LARGE SCALE GENOMIC DNA]</scope>
    <source>
        <strain evidence="3">TYRC17</strain>
    </source>
</reference>
<dbReference type="SUPFAM" id="SSF53850">
    <property type="entry name" value="Periplasmic binding protein-like II"/>
    <property type="match status" value="1"/>
</dbReference>
<dbReference type="Pfam" id="PF01547">
    <property type="entry name" value="SBP_bac_1"/>
    <property type="match status" value="1"/>
</dbReference>